<dbReference type="PIRSF" id="PIRSF000538">
    <property type="entry name" value="GlpK"/>
    <property type="match status" value="1"/>
</dbReference>
<dbReference type="GO" id="GO:0016301">
    <property type="term" value="F:kinase activity"/>
    <property type="evidence" value="ECO:0007669"/>
    <property type="project" value="UniProtKB-KW"/>
</dbReference>
<accession>A0A939C2P4</accession>
<dbReference type="InterPro" id="IPR043129">
    <property type="entry name" value="ATPase_NBD"/>
</dbReference>
<dbReference type="SUPFAM" id="SSF53067">
    <property type="entry name" value="Actin-like ATPase domain"/>
    <property type="match status" value="2"/>
</dbReference>
<evidence type="ECO:0000313" key="11">
    <source>
        <dbReference type="Proteomes" id="UP000663801"/>
    </source>
</evidence>
<dbReference type="EMBL" id="JAERWL010000008">
    <property type="protein sequence ID" value="MBM9476790.1"/>
    <property type="molecule type" value="Genomic_DNA"/>
</dbReference>
<evidence type="ECO:0000259" key="8">
    <source>
        <dbReference type="Pfam" id="PF00370"/>
    </source>
</evidence>
<dbReference type="InterPro" id="IPR018485">
    <property type="entry name" value="FGGY_C"/>
</dbReference>
<dbReference type="GO" id="GO:0042732">
    <property type="term" value="P:D-xylose metabolic process"/>
    <property type="evidence" value="ECO:0007669"/>
    <property type="project" value="UniProtKB-KW"/>
</dbReference>
<reference evidence="10" key="1">
    <citation type="submission" date="2021-01" db="EMBL/GenBank/DDBJ databases">
        <title>KCTC 19127 draft genome.</title>
        <authorList>
            <person name="An D."/>
        </authorList>
    </citation>
    <scope>NUCLEOTIDE SEQUENCE</scope>
    <source>
        <strain evidence="10">KCTC 19127</strain>
    </source>
</reference>
<keyword evidence="3" id="KW-0119">Carbohydrate metabolism</keyword>
<evidence type="ECO:0000256" key="5">
    <source>
        <dbReference type="ARBA" id="ARBA00022777"/>
    </source>
</evidence>
<dbReference type="CDD" id="cd07808">
    <property type="entry name" value="ASKHA_NBD_FGGY_EcXK-like"/>
    <property type="match status" value="1"/>
</dbReference>
<evidence type="ECO:0000256" key="3">
    <source>
        <dbReference type="ARBA" id="ARBA00022629"/>
    </source>
</evidence>
<dbReference type="RefSeq" id="WP_205256893.1">
    <property type="nucleotide sequence ID" value="NZ_BAAAPV010000004.1"/>
</dbReference>
<dbReference type="PANTHER" id="PTHR43095:SF5">
    <property type="entry name" value="XYLULOSE KINASE"/>
    <property type="match status" value="1"/>
</dbReference>
<evidence type="ECO:0000256" key="4">
    <source>
        <dbReference type="ARBA" id="ARBA00022679"/>
    </source>
</evidence>
<name>A0A939C2P4_9ACTN</name>
<evidence type="ECO:0000313" key="10">
    <source>
        <dbReference type="EMBL" id="MBM9476790.1"/>
    </source>
</evidence>
<dbReference type="Gene3D" id="3.30.420.40">
    <property type="match status" value="2"/>
</dbReference>
<dbReference type="PANTHER" id="PTHR43095">
    <property type="entry name" value="SUGAR KINASE"/>
    <property type="match status" value="1"/>
</dbReference>
<dbReference type="AlphaFoldDB" id="A0A939C2P4"/>
<organism evidence="10 11">
    <name type="scientific">Nakamurella flavida</name>
    <dbReference type="NCBI Taxonomy" id="363630"/>
    <lineage>
        <taxon>Bacteria</taxon>
        <taxon>Bacillati</taxon>
        <taxon>Actinomycetota</taxon>
        <taxon>Actinomycetes</taxon>
        <taxon>Nakamurellales</taxon>
        <taxon>Nakamurellaceae</taxon>
        <taxon>Nakamurella</taxon>
    </lineage>
</organism>
<comment type="similarity">
    <text evidence="1">Belongs to the heat shock protein 70 family.</text>
</comment>
<dbReference type="InterPro" id="IPR018484">
    <property type="entry name" value="FGGY_N"/>
</dbReference>
<keyword evidence="4 7" id="KW-0808">Transferase</keyword>
<evidence type="ECO:0000256" key="2">
    <source>
        <dbReference type="ARBA" id="ARBA00009156"/>
    </source>
</evidence>
<dbReference type="Pfam" id="PF00370">
    <property type="entry name" value="FGGY_N"/>
    <property type="match status" value="1"/>
</dbReference>
<keyword evidence="3" id="KW-0859">Xylose metabolism</keyword>
<dbReference type="InterPro" id="IPR050406">
    <property type="entry name" value="FGGY_Carb_Kinase"/>
</dbReference>
<evidence type="ECO:0000256" key="1">
    <source>
        <dbReference type="ARBA" id="ARBA00007381"/>
    </source>
</evidence>
<dbReference type="PROSITE" id="PS00297">
    <property type="entry name" value="HSP70_1"/>
    <property type="match status" value="1"/>
</dbReference>
<evidence type="ECO:0000256" key="7">
    <source>
        <dbReference type="RuleBase" id="RU003733"/>
    </source>
</evidence>
<dbReference type="GO" id="GO:0016773">
    <property type="term" value="F:phosphotransferase activity, alcohol group as acceptor"/>
    <property type="evidence" value="ECO:0007669"/>
    <property type="project" value="InterPro"/>
</dbReference>
<sequence length="483" mass="51008">MGRAAQMDVLVGVDLGTTACKVTVVDGDMGIHSVSSAPYAISAPHRGWAEQDPAAWGTTVDATVLQALAEVGVTDGDQVTISLTGQMHSTVLLDEAGEPLRPSILWCDRRATAESALVDERVPDVEAITGNPPLPAFTLPHLLWVREHEPEVFARAATVLVPKDFLRHRWTGRTMTDWTDASGTGMLDATTRAWSTTILDALGLDPALLPPVVDPVSDGGDVLTAPGRALAGAHTAVGVGDQFAEALSAGLTRPGDLSITLGTSAVVLGIADRPVPGAFCHAQSDTWMRLDSLHAGGKSLEWLRDMMSPGESVAAFAELAGTAPVGSHDLLFLPFLMGERVARGGGAPGAFVGLTTEHTRGDLVRAVLEGVAFELRRLQESRGTTLPEDVITLKGGGARSALWCRTISAVFGIPYRTTDRDAAYGAAMTAGISRRWWPDWQSVPGLHGTGDDSALVDAPLLDERYRAYSAMVAGLSARTEETR</sequence>
<protein>
    <recommendedName>
        <fullName evidence="12">Xylulokinase</fullName>
    </recommendedName>
</protein>
<feature type="domain" description="Carbohydrate kinase FGGY C-terminal" evidence="9">
    <location>
        <begin position="257"/>
        <end position="432"/>
    </location>
</feature>
<evidence type="ECO:0000256" key="6">
    <source>
        <dbReference type="ARBA" id="ARBA00023016"/>
    </source>
</evidence>
<dbReference type="InterPro" id="IPR000577">
    <property type="entry name" value="Carb_kinase_FGGY"/>
</dbReference>
<dbReference type="Proteomes" id="UP000663801">
    <property type="component" value="Unassembled WGS sequence"/>
</dbReference>
<keyword evidence="11" id="KW-1185">Reference proteome</keyword>
<keyword evidence="5 7" id="KW-0418">Kinase</keyword>
<dbReference type="Pfam" id="PF02782">
    <property type="entry name" value="FGGY_C"/>
    <property type="match status" value="1"/>
</dbReference>
<dbReference type="PROSITE" id="PS00445">
    <property type="entry name" value="FGGY_KINASES_2"/>
    <property type="match status" value="1"/>
</dbReference>
<feature type="domain" description="Carbohydrate kinase FGGY N-terminal" evidence="8">
    <location>
        <begin position="10"/>
        <end position="217"/>
    </location>
</feature>
<gene>
    <name evidence="10" type="ORF">JL107_10065</name>
</gene>
<dbReference type="InterPro" id="IPR018181">
    <property type="entry name" value="Heat_shock_70_CS"/>
</dbReference>
<evidence type="ECO:0000259" key="9">
    <source>
        <dbReference type="Pfam" id="PF02782"/>
    </source>
</evidence>
<dbReference type="InterPro" id="IPR018483">
    <property type="entry name" value="Carb_kinase_FGGY_CS"/>
</dbReference>
<keyword evidence="6" id="KW-0346">Stress response</keyword>
<evidence type="ECO:0008006" key="12">
    <source>
        <dbReference type="Google" id="ProtNLM"/>
    </source>
</evidence>
<proteinExistence type="inferred from homology"/>
<comment type="similarity">
    <text evidence="2 7">Belongs to the FGGY kinase family.</text>
</comment>
<comment type="caution">
    <text evidence="10">The sequence shown here is derived from an EMBL/GenBank/DDBJ whole genome shotgun (WGS) entry which is preliminary data.</text>
</comment>